<name>A0A6A0A547_HAELA</name>
<proteinExistence type="predicted"/>
<gene>
    <name evidence="1" type="ORF">HaLaN_25741</name>
</gene>
<dbReference type="Proteomes" id="UP000485058">
    <property type="component" value="Unassembled WGS sequence"/>
</dbReference>
<dbReference type="AlphaFoldDB" id="A0A6A0A547"/>
<comment type="caution">
    <text evidence="1">The sequence shown here is derived from an EMBL/GenBank/DDBJ whole genome shotgun (WGS) entry which is preliminary data.</text>
</comment>
<protein>
    <submittedName>
        <fullName evidence="1">DUF953 domain-containing protein</fullName>
    </submittedName>
</protein>
<reference evidence="1 2" key="1">
    <citation type="submission" date="2020-02" db="EMBL/GenBank/DDBJ databases">
        <title>Draft genome sequence of Haematococcus lacustris strain NIES-144.</title>
        <authorList>
            <person name="Morimoto D."/>
            <person name="Nakagawa S."/>
            <person name="Yoshida T."/>
            <person name="Sawayama S."/>
        </authorList>
    </citation>
    <scope>NUCLEOTIDE SEQUENCE [LARGE SCALE GENOMIC DNA]</scope>
    <source>
        <strain evidence="1 2">NIES-144</strain>
    </source>
</reference>
<keyword evidence="2" id="KW-1185">Reference proteome</keyword>
<evidence type="ECO:0000313" key="2">
    <source>
        <dbReference type="Proteomes" id="UP000485058"/>
    </source>
</evidence>
<accession>A0A6A0A547</accession>
<sequence length="56" mass="5615">MVSDVGGSLLEVEVGSGSEVDAAMPVKYVPTVYHYSVAGGAGARISNQLNSDATAS</sequence>
<evidence type="ECO:0000313" key="1">
    <source>
        <dbReference type="EMBL" id="GFH27422.1"/>
    </source>
</evidence>
<dbReference type="EMBL" id="BLLF01003469">
    <property type="protein sequence ID" value="GFH27422.1"/>
    <property type="molecule type" value="Genomic_DNA"/>
</dbReference>
<organism evidence="1 2">
    <name type="scientific">Haematococcus lacustris</name>
    <name type="common">Green alga</name>
    <name type="synonym">Haematococcus pluvialis</name>
    <dbReference type="NCBI Taxonomy" id="44745"/>
    <lineage>
        <taxon>Eukaryota</taxon>
        <taxon>Viridiplantae</taxon>
        <taxon>Chlorophyta</taxon>
        <taxon>core chlorophytes</taxon>
        <taxon>Chlorophyceae</taxon>
        <taxon>CS clade</taxon>
        <taxon>Chlamydomonadales</taxon>
        <taxon>Haematococcaceae</taxon>
        <taxon>Haematococcus</taxon>
    </lineage>
</organism>
<feature type="non-terminal residue" evidence="1">
    <location>
        <position position="1"/>
    </location>
</feature>